<sequence length="242" mass="27789">MGEEKIINPFQAAEMFVNMYYPDCNGALLAGSVVRGEATDTSDLDIIVFDSKMDSSYRESSIKFGWHIELFVHNLDSYKSFFISDCERARPSLPRMVSEGFVLKDDGIISSIKNEACLLLENGPEEWSSDIIRIKRYFITDTLDDFIGSEQRAEEIFIAGTLAEMVSEFVLRTNKNWIGTSKWIYRSLKEYDKEFAKRFVDAFDCYYQTGEKHKVIQIVDSVLEPHGGRLFEGFLLGKKNNK</sequence>
<dbReference type="Proteomes" id="UP001516662">
    <property type="component" value="Unassembled WGS sequence"/>
</dbReference>
<dbReference type="SUPFAM" id="SSF81301">
    <property type="entry name" value="Nucleotidyltransferase"/>
    <property type="match status" value="1"/>
</dbReference>
<dbReference type="Gene3D" id="3.30.460.10">
    <property type="entry name" value="Beta Polymerase, domain 2"/>
    <property type="match status" value="1"/>
</dbReference>
<dbReference type="RefSeq" id="WP_193538691.1">
    <property type="nucleotide sequence ID" value="NZ_JADCLJ010000024.1"/>
</dbReference>
<evidence type="ECO:0000313" key="2">
    <source>
        <dbReference type="Proteomes" id="UP001516662"/>
    </source>
</evidence>
<accession>A0ABR9QNJ6</accession>
<dbReference type="InterPro" id="IPR043519">
    <property type="entry name" value="NT_sf"/>
</dbReference>
<evidence type="ECO:0000313" key="1">
    <source>
        <dbReference type="EMBL" id="MBE4909734.1"/>
    </source>
</evidence>
<organism evidence="1 2">
    <name type="scientific">Litchfieldia luteola</name>
    <dbReference type="NCBI Taxonomy" id="682179"/>
    <lineage>
        <taxon>Bacteria</taxon>
        <taxon>Bacillati</taxon>
        <taxon>Bacillota</taxon>
        <taxon>Bacilli</taxon>
        <taxon>Bacillales</taxon>
        <taxon>Bacillaceae</taxon>
        <taxon>Litchfieldia</taxon>
    </lineage>
</organism>
<dbReference type="EMBL" id="JADCLJ010000024">
    <property type="protein sequence ID" value="MBE4909734.1"/>
    <property type="molecule type" value="Genomic_DNA"/>
</dbReference>
<keyword evidence="2" id="KW-1185">Reference proteome</keyword>
<name>A0ABR9QNJ6_9BACI</name>
<comment type="caution">
    <text evidence="1">The sequence shown here is derived from an EMBL/GenBank/DDBJ whole genome shotgun (WGS) entry which is preliminary data.</text>
</comment>
<dbReference type="CDD" id="cd05403">
    <property type="entry name" value="NT_KNTase_like"/>
    <property type="match status" value="1"/>
</dbReference>
<gene>
    <name evidence="1" type="ORF">IMZ08_17005</name>
</gene>
<protein>
    <submittedName>
        <fullName evidence="1">Nucleotidyltransferase domain-containing protein</fullName>
    </submittedName>
</protein>
<proteinExistence type="predicted"/>
<reference evidence="1 2" key="1">
    <citation type="submission" date="2020-10" db="EMBL/GenBank/DDBJ databases">
        <title>Bacillus sp. HD4P25, an endophyte from a halophyte.</title>
        <authorList>
            <person name="Sun J.-Q."/>
        </authorList>
    </citation>
    <scope>NUCLEOTIDE SEQUENCE [LARGE SCALE GENOMIC DNA]</scope>
    <source>
        <strain evidence="1 2">YIM 93174</strain>
    </source>
</reference>